<dbReference type="Gene3D" id="3.30.40.10">
    <property type="entry name" value="Zinc/RING finger domain, C3HC4 (zinc finger)"/>
    <property type="match status" value="1"/>
</dbReference>
<dbReference type="InterPro" id="IPR017907">
    <property type="entry name" value="Znf_RING_CS"/>
</dbReference>
<dbReference type="PANTHER" id="PTHR25462:SF296">
    <property type="entry name" value="MEIOTIC P26, ISOFORM F"/>
    <property type="match status" value="1"/>
</dbReference>
<evidence type="ECO:0000256" key="2">
    <source>
        <dbReference type="ARBA" id="ARBA00022771"/>
    </source>
</evidence>
<evidence type="ECO:0000313" key="7">
    <source>
        <dbReference type="Proteomes" id="UP001445076"/>
    </source>
</evidence>
<evidence type="ECO:0000256" key="3">
    <source>
        <dbReference type="ARBA" id="ARBA00022833"/>
    </source>
</evidence>
<dbReference type="Pfam" id="PF13639">
    <property type="entry name" value="zf-RING_2"/>
    <property type="match status" value="1"/>
</dbReference>
<evidence type="ECO:0000313" key="6">
    <source>
        <dbReference type="EMBL" id="KAK8719562.1"/>
    </source>
</evidence>
<dbReference type="SMART" id="SM00184">
    <property type="entry name" value="RING"/>
    <property type="match status" value="1"/>
</dbReference>
<protein>
    <recommendedName>
        <fullName evidence="5">RING-type domain-containing protein</fullName>
    </recommendedName>
</protein>
<dbReference type="Gene3D" id="3.30.160.60">
    <property type="entry name" value="Classic Zinc Finger"/>
    <property type="match status" value="1"/>
</dbReference>
<gene>
    <name evidence="6" type="ORF">OTU49_013953</name>
</gene>
<dbReference type="SUPFAM" id="SSF57845">
    <property type="entry name" value="B-box zinc-binding domain"/>
    <property type="match status" value="1"/>
</dbReference>
<keyword evidence="3" id="KW-0862">Zinc</keyword>
<dbReference type="InterPro" id="IPR000315">
    <property type="entry name" value="Znf_B-box"/>
</dbReference>
<organism evidence="6 7">
    <name type="scientific">Cherax quadricarinatus</name>
    <name type="common">Australian red claw crayfish</name>
    <dbReference type="NCBI Taxonomy" id="27406"/>
    <lineage>
        <taxon>Eukaryota</taxon>
        <taxon>Metazoa</taxon>
        <taxon>Ecdysozoa</taxon>
        <taxon>Arthropoda</taxon>
        <taxon>Crustacea</taxon>
        <taxon>Multicrustacea</taxon>
        <taxon>Malacostraca</taxon>
        <taxon>Eumalacostraca</taxon>
        <taxon>Eucarida</taxon>
        <taxon>Decapoda</taxon>
        <taxon>Pleocyemata</taxon>
        <taxon>Astacidea</taxon>
        <taxon>Parastacoidea</taxon>
        <taxon>Parastacidae</taxon>
        <taxon>Cherax</taxon>
    </lineage>
</organism>
<dbReference type="PROSITE" id="PS00518">
    <property type="entry name" value="ZF_RING_1"/>
    <property type="match status" value="1"/>
</dbReference>
<name>A0AAW0VR35_CHEQU</name>
<feature type="domain" description="RING-type" evidence="5">
    <location>
        <begin position="8"/>
        <end position="49"/>
    </location>
</feature>
<keyword evidence="1" id="KW-0479">Metal-binding</keyword>
<sequence>MHNLEVTCSICDQQYSEDKTPRNLPCGHTMCTLCVDQILVKDQKCPECRVHIAASASSDLPVGYTLLRMALSLNKKFLEKPQRKQCLEEKCTAHQADAGMCDVHGSRLFFRCQTCDAWVCRDCLAVDHPEPPKGSCRIVSFSNALAEAKETYTKTKCSEKMLITFMKDELSAVKSHLLLKEEEHREKVNALKEQMNYIKHKTDEITMLITKLESCPDSLKVVEDCLAQAHTPKELISAAQAATNSSNYLKRIVKEVEKILKQFPPGITSGVSVSNLMHANVEIFKSVLSHDSKEIEGAKSSCFSFSVKSPPGSLPTSQAFGFPSTFGSSKCGTTGLFHVGNPSTFGGSKF</sequence>
<dbReference type="Proteomes" id="UP001445076">
    <property type="component" value="Unassembled WGS sequence"/>
</dbReference>
<keyword evidence="7" id="KW-1185">Reference proteome</keyword>
<evidence type="ECO:0000259" key="5">
    <source>
        <dbReference type="PROSITE" id="PS50089"/>
    </source>
</evidence>
<dbReference type="AlphaFoldDB" id="A0AAW0VR35"/>
<dbReference type="InterPro" id="IPR047153">
    <property type="entry name" value="TRIM45/56/19-like"/>
</dbReference>
<reference evidence="6 7" key="1">
    <citation type="journal article" date="2024" name="BMC Genomics">
        <title>Genome assembly of redclaw crayfish (Cherax quadricarinatus) provides insights into its immune adaptation and hypoxia tolerance.</title>
        <authorList>
            <person name="Liu Z."/>
            <person name="Zheng J."/>
            <person name="Li H."/>
            <person name="Fang K."/>
            <person name="Wang S."/>
            <person name="He J."/>
            <person name="Zhou D."/>
            <person name="Weng S."/>
            <person name="Chi M."/>
            <person name="Gu Z."/>
            <person name="He J."/>
            <person name="Li F."/>
            <person name="Wang M."/>
        </authorList>
    </citation>
    <scope>NUCLEOTIDE SEQUENCE [LARGE SCALE GENOMIC DNA]</scope>
    <source>
        <strain evidence="6">ZL_2023a</strain>
    </source>
</reference>
<accession>A0AAW0VR35</accession>
<dbReference type="InterPro" id="IPR001841">
    <property type="entry name" value="Znf_RING"/>
</dbReference>
<dbReference type="InterPro" id="IPR013083">
    <property type="entry name" value="Znf_RING/FYVE/PHD"/>
</dbReference>
<comment type="caution">
    <text evidence="6">The sequence shown here is derived from an EMBL/GenBank/DDBJ whole genome shotgun (WGS) entry which is preliminary data.</text>
</comment>
<evidence type="ECO:0000256" key="4">
    <source>
        <dbReference type="PROSITE-ProRule" id="PRU00175"/>
    </source>
</evidence>
<dbReference type="PROSITE" id="PS50089">
    <property type="entry name" value="ZF_RING_2"/>
    <property type="match status" value="1"/>
</dbReference>
<evidence type="ECO:0000256" key="1">
    <source>
        <dbReference type="ARBA" id="ARBA00022723"/>
    </source>
</evidence>
<keyword evidence="2 4" id="KW-0863">Zinc-finger</keyword>
<dbReference type="PANTHER" id="PTHR25462">
    <property type="entry name" value="BONUS, ISOFORM C-RELATED"/>
    <property type="match status" value="1"/>
</dbReference>
<dbReference type="SUPFAM" id="SSF57850">
    <property type="entry name" value="RING/U-box"/>
    <property type="match status" value="1"/>
</dbReference>
<dbReference type="EMBL" id="JARKIK010001851">
    <property type="protein sequence ID" value="KAK8719562.1"/>
    <property type="molecule type" value="Genomic_DNA"/>
</dbReference>
<proteinExistence type="predicted"/>
<dbReference type="SMART" id="SM00336">
    <property type="entry name" value="BBOX"/>
    <property type="match status" value="1"/>
</dbReference>
<dbReference type="GO" id="GO:0008270">
    <property type="term" value="F:zinc ion binding"/>
    <property type="evidence" value="ECO:0007669"/>
    <property type="project" value="UniProtKB-KW"/>
</dbReference>